<evidence type="ECO:0000256" key="4">
    <source>
        <dbReference type="ARBA" id="ARBA00022692"/>
    </source>
</evidence>
<evidence type="ECO:0000256" key="7">
    <source>
        <dbReference type="ARBA" id="ARBA00022989"/>
    </source>
</evidence>
<keyword evidence="6" id="KW-0067">ATP-binding</keyword>
<dbReference type="Pfam" id="PF02706">
    <property type="entry name" value="Wzz"/>
    <property type="match status" value="1"/>
</dbReference>
<dbReference type="InterPro" id="IPR005702">
    <property type="entry name" value="Wzc-like_C"/>
</dbReference>
<protein>
    <recommendedName>
        <fullName evidence="11">Polysaccharide chain length determinant N-terminal domain-containing protein</fullName>
    </recommendedName>
</protein>
<evidence type="ECO:0000256" key="2">
    <source>
        <dbReference type="ARBA" id="ARBA00006683"/>
    </source>
</evidence>
<keyword evidence="5" id="KW-0547">Nucleotide-binding</keyword>
<dbReference type="Gene3D" id="3.40.50.300">
    <property type="entry name" value="P-loop containing nucleotide triphosphate hydrolases"/>
    <property type="match status" value="1"/>
</dbReference>
<dbReference type="EMBL" id="JACSQF010000001">
    <property type="protein sequence ID" value="MBD7979439.1"/>
    <property type="molecule type" value="Genomic_DNA"/>
</dbReference>
<keyword evidence="8 10" id="KW-0472">Membrane</keyword>
<accession>A0ABR8TVV0</accession>
<keyword evidence="7 10" id="KW-1133">Transmembrane helix</keyword>
<feature type="transmembrane region" description="Helical" evidence="10">
    <location>
        <begin position="220"/>
        <end position="239"/>
    </location>
</feature>
<dbReference type="SUPFAM" id="SSF52540">
    <property type="entry name" value="P-loop containing nucleoside triphosphate hydrolases"/>
    <property type="match status" value="1"/>
</dbReference>
<feature type="compositionally biased region" description="Low complexity" evidence="9">
    <location>
        <begin position="494"/>
        <end position="504"/>
    </location>
</feature>
<evidence type="ECO:0000256" key="8">
    <source>
        <dbReference type="ARBA" id="ARBA00023136"/>
    </source>
</evidence>
<evidence type="ECO:0000256" key="9">
    <source>
        <dbReference type="SAM" id="MobiDB-lite"/>
    </source>
</evidence>
<dbReference type="InterPro" id="IPR050445">
    <property type="entry name" value="Bact_polysacc_biosynth/exp"/>
</dbReference>
<evidence type="ECO:0000256" key="5">
    <source>
        <dbReference type="ARBA" id="ARBA00022741"/>
    </source>
</evidence>
<comment type="caution">
    <text evidence="12">The sequence shown here is derived from an EMBL/GenBank/DDBJ whole genome shotgun (WGS) entry which is preliminary data.</text>
</comment>
<evidence type="ECO:0000256" key="6">
    <source>
        <dbReference type="ARBA" id="ARBA00022840"/>
    </source>
</evidence>
<sequence length="699" mass="72127">MTVREFIRTVWAGKWYVLAAVLVVVAGATFYVQNQETVYRATATVQITSVQSSQGGDTPVQVTVTTGLDDVTSEPVVTQAADELGSPATPESVASSVTAEVASEDGALIAVNAESLDPDESVDTANAVATAYVAQLSVLRDAQSADITARMQALSEKLASVTARLGPDPTNPLVLAEQDAIVTEYKSLITQNNTLSSITTPGVVATPATSAEPLGLGTPLVLAIALLAGLVAGIGIAFARRGLDLHVRTAAEASRLADAPVLAELYEVRAADKEFHRSRTLPISSRVATPFTESIRELRTAVQVSLGDTERIVVVVTAVDPHAPRSFIAANLAASFALSGRRTIAVSGDLRRPQLDRILPPPEGWSGGDNELRPTAVHNLSVFPVPVEELDPADYLATAEARRLVDDLRGQADVVVIDAPPVLAAADATILGGYAHGVVLLAAAGQTDRAVLTEAAERLRINNVPLAGLALAGVKGDRRMLYASTYGADASAAAARGPEASPGGHKAAAPQEPASPPVTGAAPATSDPTAEGTTALPEASPEVPERAPGSIEDPVPAEPTSTGATDDGHPVATSTQDDAARTGLRGPAERAAAIDVARTSTGPDTTEPVPPTIGSHAQATAPGTDDRRARRAAPTVDAGAPASPPTSHSGGQGQAQGQGRPLLSPEWSKVPTVVADQTEHRPATDEEQQSGTRRLPFRW</sequence>
<organism evidence="12 13">
    <name type="scientific">Oerskovia merdavium</name>
    <dbReference type="NCBI Taxonomy" id="2762227"/>
    <lineage>
        <taxon>Bacteria</taxon>
        <taxon>Bacillati</taxon>
        <taxon>Actinomycetota</taxon>
        <taxon>Actinomycetes</taxon>
        <taxon>Micrococcales</taxon>
        <taxon>Cellulomonadaceae</taxon>
        <taxon>Oerskovia</taxon>
    </lineage>
</organism>
<evidence type="ECO:0000313" key="13">
    <source>
        <dbReference type="Proteomes" id="UP000655570"/>
    </source>
</evidence>
<evidence type="ECO:0000256" key="10">
    <source>
        <dbReference type="SAM" id="Phobius"/>
    </source>
</evidence>
<feature type="region of interest" description="Disordered" evidence="9">
    <location>
        <begin position="494"/>
        <end position="699"/>
    </location>
</feature>
<dbReference type="InterPro" id="IPR003856">
    <property type="entry name" value="LPS_length_determ_N"/>
</dbReference>
<proteinExistence type="inferred from homology"/>
<dbReference type="InterPro" id="IPR027417">
    <property type="entry name" value="P-loop_NTPase"/>
</dbReference>
<dbReference type="PANTHER" id="PTHR32309">
    <property type="entry name" value="TYROSINE-PROTEIN KINASE"/>
    <property type="match status" value="1"/>
</dbReference>
<gene>
    <name evidence="12" type="ORF">H9641_01715</name>
</gene>
<comment type="similarity">
    <text evidence="2">Belongs to the CpsC/CapA family.</text>
</comment>
<reference evidence="12 13" key="1">
    <citation type="submission" date="2020-08" db="EMBL/GenBank/DDBJ databases">
        <title>A Genomic Blueprint of the Chicken Gut Microbiome.</title>
        <authorList>
            <person name="Gilroy R."/>
            <person name="Ravi A."/>
            <person name="Getino M."/>
            <person name="Pursley I."/>
            <person name="Horton D.L."/>
            <person name="Alikhan N.-F."/>
            <person name="Baker D."/>
            <person name="Gharbi K."/>
            <person name="Hall N."/>
            <person name="Watson M."/>
            <person name="Adriaenssens E.M."/>
            <person name="Foster-Nyarko E."/>
            <person name="Jarju S."/>
            <person name="Secka A."/>
            <person name="Antonio M."/>
            <person name="Oren A."/>
            <person name="Chaudhuri R."/>
            <person name="La Ragione R.M."/>
            <person name="Hildebrand F."/>
            <person name="Pallen M.J."/>
        </authorList>
    </citation>
    <scope>NUCLEOTIDE SEQUENCE [LARGE SCALE GENOMIC DNA]</scope>
    <source>
        <strain evidence="12 13">Sa2CUA9</strain>
    </source>
</reference>
<evidence type="ECO:0000256" key="1">
    <source>
        <dbReference type="ARBA" id="ARBA00004651"/>
    </source>
</evidence>
<evidence type="ECO:0000259" key="11">
    <source>
        <dbReference type="Pfam" id="PF02706"/>
    </source>
</evidence>
<name>A0ABR8TVV0_9CELL</name>
<evidence type="ECO:0000313" key="12">
    <source>
        <dbReference type="EMBL" id="MBD7979439.1"/>
    </source>
</evidence>
<feature type="transmembrane region" description="Helical" evidence="10">
    <location>
        <begin position="12"/>
        <end position="32"/>
    </location>
</feature>
<keyword evidence="4 10" id="KW-0812">Transmembrane</keyword>
<dbReference type="RefSeq" id="WP_191800419.1">
    <property type="nucleotide sequence ID" value="NZ_JACSQF010000001.1"/>
</dbReference>
<keyword evidence="3" id="KW-1003">Cell membrane</keyword>
<comment type="subcellular location">
    <subcellularLocation>
        <location evidence="1">Cell membrane</location>
        <topology evidence="1">Multi-pass membrane protein</topology>
    </subcellularLocation>
</comment>
<evidence type="ECO:0000256" key="3">
    <source>
        <dbReference type="ARBA" id="ARBA00022475"/>
    </source>
</evidence>
<keyword evidence="13" id="KW-1185">Reference proteome</keyword>
<dbReference type="PANTHER" id="PTHR32309:SF31">
    <property type="entry name" value="CAPSULAR EXOPOLYSACCHARIDE FAMILY"/>
    <property type="match status" value="1"/>
</dbReference>
<dbReference type="CDD" id="cd05387">
    <property type="entry name" value="BY-kinase"/>
    <property type="match status" value="1"/>
</dbReference>
<dbReference type="Proteomes" id="UP000655570">
    <property type="component" value="Unassembled WGS sequence"/>
</dbReference>
<feature type="domain" description="Polysaccharide chain length determinant N-terminal" evidence="11">
    <location>
        <begin position="3"/>
        <end position="57"/>
    </location>
</feature>